<dbReference type="RefSeq" id="WP_243801365.1">
    <property type="nucleotide sequence ID" value="NZ_CP094669.1"/>
</dbReference>
<proteinExistence type="predicted"/>
<gene>
    <name evidence="2" type="ORF">MTX78_07560</name>
</gene>
<evidence type="ECO:0000256" key="1">
    <source>
        <dbReference type="SAM" id="Phobius"/>
    </source>
</evidence>
<keyword evidence="1" id="KW-1133">Transmembrane helix</keyword>
<evidence type="ECO:0008006" key="4">
    <source>
        <dbReference type="Google" id="ProtNLM"/>
    </source>
</evidence>
<organism evidence="2 3">
    <name type="scientific">Hymenobacter tibetensis</name>
    <dbReference type="NCBI Taxonomy" id="497967"/>
    <lineage>
        <taxon>Bacteria</taxon>
        <taxon>Pseudomonadati</taxon>
        <taxon>Bacteroidota</taxon>
        <taxon>Cytophagia</taxon>
        <taxon>Cytophagales</taxon>
        <taxon>Hymenobacteraceae</taxon>
        <taxon>Hymenobacter</taxon>
    </lineage>
</organism>
<dbReference type="Proteomes" id="UP000831113">
    <property type="component" value="Chromosome"/>
</dbReference>
<sequence length="110" mass="12040">MAHSSLGFGPSVLCVLVFAAVGYLRPDHALSRLDKQGLYPAQATAFIQPTSTTPPWAKVRRGRLCDWLRYAAEARPASAATASPTAPRKLCPLRTAQIKNHSNHLRNRGY</sequence>
<evidence type="ECO:0000313" key="3">
    <source>
        <dbReference type="Proteomes" id="UP000831113"/>
    </source>
</evidence>
<keyword evidence="1" id="KW-0812">Transmembrane</keyword>
<feature type="transmembrane region" description="Helical" evidence="1">
    <location>
        <begin position="6"/>
        <end position="24"/>
    </location>
</feature>
<keyword evidence="1" id="KW-0472">Membrane</keyword>
<protein>
    <recommendedName>
        <fullName evidence="4">Secreted protein</fullName>
    </recommendedName>
</protein>
<evidence type="ECO:0000313" key="2">
    <source>
        <dbReference type="EMBL" id="UOG76447.1"/>
    </source>
</evidence>
<keyword evidence="3" id="KW-1185">Reference proteome</keyword>
<dbReference type="EMBL" id="CP094669">
    <property type="protein sequence ID" value="UOG76447.1"/>
    <property type="molecule type" value="Genomic_DNA"/>
</dbReference>
<name>A0ABY4D285_9BACT</name>
<accession>A0ABY4D285</accession>
<reference evidence="2 3" key="1">
    <citation type="submission" date="2022-03" db="EMBL/GenBank/DDBJ databases">
        <title>Hymenobactersp. isolated from the air.</title>
        <authorList>
            <person name="Won M."/>
            <person name="Kwon S.-W."/>
        </authorList>
    </citation>
    <scope>NUCLEOTIDE SEQUENCE [LARGE SCALE GENOMIC DNA]</scope>
    <source>
        <strain evidence="2 3">KACC 21982</strain>
    </source>
</reference>